<feature type="region of interest" description="Disordered" evidence="1">
    <location>
        <begin position="626"/>
        <end position="653"/>
    </location>
</feature>
<reference evidence="2 3" key="1">
    <citation type="submission" date="2021-03" db="EMBL/GenBank/DDBJ databases">
        <title>Complete genome of Streptomyces formicae strain 1H-GS9 (DSM 100524).</title>
        <authorList>
            <person name="Atanasov K.E."/>
            <person name="Altabella T."/>
            <person name="Ferrer A."/>
        </authorList>
    </citation>
    <scope>NUCLEOTIDE SEQUENCE [LARGE SCALE GENOMIC DNA]</scope>
    <source>
        <strain evidence="2 3">1H-GS9</strain>
    </source>
</reference>
<dbReference type="RefSeq" id="WP_242335725.1">
    <property type="nucleotide sequence ID" value="NZ_CP071872.1"/>
</dbReference>
<proteinExistence type="predicted"/>
<name>A0ABY3WU12_9ACTN</name>
<gene>
    <name evidence="2" type="ORF">J4032_28980</name>
</gene>
<keyword evidence="3" id="KW-1185">Reference proteome</keyword>
<organism evidence="2 3">
    <name type="scientific">Streptomyces formicae</name>
    <dbReference type="NCBI Taxonomy" id="1616117"/>
    <lineage>
        <taxon>Bacteria</taxon>
        <taxon>Bacillati</taxon>
        <taxon>Actinomycetota</taxon>
        <taxon>Actinomycetes</taxon>
        <taxon>Kitasatosporales</taxon>
        <taxon>Streptomycetaceae</taxon>
        <taxon>Streptomyces</taxon>
    </lineage>
</organism>
<evidence type="ECO:0000256" key="1">
    <source>
        <dbReference type="SAM" id="MobiDB-lite"/>
    </source>
</evidence>
<evidence type="ECO:0000313" key="3">
    <source>
        <dbReference type="Proteomes" id="UP000828924"/>
    </source>
</evidence>
<protein>
    <submittedName>
        <fullName evidence="2">Uncharacterized protein</fullName>
    </submittedName>
</protein>
<dbReference type="EMBL" id="CP071872">
    <property type="protein sequence ID" value="UNM14964.1"/>
    <property type="molecule type" value="Genomic_DNA"/>
</dbReference>
<dbReference type="Proteomes" id="UP000828924">
    <property type="component" value="Chromosome"/>
</dbReference>
<sequence>MNATDPQLVLTPVPPGPAAGSKVTLRLDFRLHRQPVTQIVLSLPVGGDDTDLLADESAGRGVKTRLGTDEYTKSDKSKAPVWQIDGGKLIGKAWTYTLTPAKGSKTDHLTLTLADISLNSKPSDKSATANATITASIAIDGQGTKKAEATILKSGPGLALDNFCATGNRKGEDQNNPVMVLAGRPFRLTWTAKDADSFNLAWGTKSVNLPGSQRSYPPDPADTKAKLAITEATSFKLTAHNTKDPDATKQIFLTVPEPDGEYTDLTVIQKLALPSSKSTTHEYWLNKELTLTAPSDGYYTISLTTHRRLLGVYPPTPAKYPEPTAITVKSPDYAPVSYTVGNTEKPLSIFAAKDTSISLTGKLASIDDWTKLTQATVTWTGALEGTALPPVGTPYDIFPIAVTRPIYNDTVEAKWSYDKSVPQVIQNLSARIDHMDLATGRSHDDWFKTVDAQVTIAAVATPSGKMEILAWLTNENKINVLAYGGGRRSELKTIEGEKVTGYGASTQVEKSGQATLSVTISSVGLHQPPAPENPGLDVRGGLTLPYEAGPHLLDSNSRTMTTLCQVATNGEVKGFCLTGEYRTAGAPFEGTHIDYHRDDSGKILVDFSGWATLKYDPQSIAIAESRNANQPTPAPLPSTQGWEPPMPSGSWKDGARCEFQGSGLYVNKDGIFAGGNLLTPETDSMN</sequence>
<feature type="compositionally biased region" description="Polar residues" evidence="1">
    <location>
        <begin position="626"/>
        <end position="641"/>
    </location>
</feature>
<evidence type="ECO:0000313" key="2">
    <source>
        <dbReference type="EMBL" id="UNM14964.1"/>
    </source>
</evidence>
<accession>A0ABY3WU12</accession>